<accession>G2H244</accession>
<evidence type="ECO:0000313" key="1">
    <source>
        <dbReference type="EMBL" id="EGY27939.1"/>
    </source>
</evidence>
<evidence type="ECO:0000313" key="2">
    <source>
        <dbReference type="Proteomes" id="UP000004116"/>
    </source>
</evidence>
<protein>
    <submittedName>
        <fullName evidence="1">Uncharacterized protein</fullName>
    </submittedName>
</protein>
<organism evidence="1 2">
    <name type="scientific">Candidatus Regiella insecticola 5.15</name>
    <dbReference type="NCBI Taxonomy" id="1005043"/>
    <lineage>
        <taxon>Bacteria</taxon>
        <taxon>Pseudomonadati</taxon>
        <taxon>Pseudomonadota</taxon>
        <taxon>Gammaproteobacteria</taxon>
        <taxon>Enterobacterales</taxon>
        <taxon>Enterobacteriaceae</taxon>
        <taxon>aphid secondary symbionts</taxon>
        <taxon>Candidatus Regiella</taxon>
    </lineage>
</organism>
<dbReference type="AlphaFoldDB" id="G2H244"/>
<keyword evidence="2" id="KW-1185">Reference proteome</keyword>
<reference evidence="1 2" key="1">
    <citation type="journal article" date="2012" name="Genome Res.">
        <title>Genomic basis of endosymbiont-conferred protection against an insect parasitoid.</title>
        <authorList>
            <person name="Hansen A.K."/>
            <person name="Vorburger C."/>
            <person name="Moran N.A."/>
        </authorList>
    </citation>
    <scope>NUCLEOTIDE SEQUENCE [LARGE SCALE GENOMIC DNA]</scope>
    <source>
        <strain evidence="2">R5.15</strain>
    </source>
</reference>
<sequence length="29" mass="3389">MEESIDEYDHLTLGKSENSIYSKELQDIT</sequence>
<name>G2H244_9ENTR</name>
<gene>
    <name evidence="1" type="ORF">Rin_00021410</name>
</gene>
<proteinExistence type="predicted"/>
<comment type="caution">
    <text evidence="1">The sequence shown here is derived from an EMBL/GenBank/DDBJ whole genome shotgun (WGS) entry which is preliminary data.</text>
</comment>
<dbReference type="EMBL" id="AGCA01000508">
    <property type="protein sequence ID" value="EGY27939.1"/>
    <property type="molecule type" value="Genomic_DNA"/>
</dbReference>
<dbReference type="Proteomes" id="UP000004116">
    <property type="component" value="Unassembled WGS sequence"/>
</dbReference>